<proteinExistence type="predicted"/>
<dbReference type="EMBL" id="HACA01021421">
    <property type="protein sequence ID" value="CDW38782.1"/>
    <property type="molecule type" value="Transcribed_RNA"/>
</dbReference>
<feature type="compositionally biased region" description="Basic residues" evidence="1">
    <location>
        <begin position="103"/>
        <end position="114"/>
    </location>
</feature>
<dbReference type="Gene3D" id="1.10.10.10">
    <property type="entry name" value="Winged helix-like DNA-binding domain superfamily/Winged helix DNA-binding domain"/>
    <property type="match status" value="1"/>
</dbReference>
<feature type="domain" description="Mos1 transposase HTH" evidence="2">
    <location>
        <begin position="10"/>
        <end position="55"/>
    </location>
</feature>
<dbReference type="InterPro" id="IPR041426">
    <property type="entry name" value="Mos1_HTH"/>
</dbReference>
<evidence type="ECO:0000313" key="3">
    <source>
        <dbReference type="EMBL" id="CDW38782.1"/>
    </source>
</evidence>
<organism evidence="3">
    <name type="scientific">Lepeophtheirus salmonis</name>
    <name type="common">Salmon louse</name>
    <name type="synonym">Caligus salmonis</name>
    <dbReference type="NCBI Taxonomy" id="72036"/>
    <lineage>
        <taxon>Eukaryota</taxon>
        <taxon>Metazoa</taxon>
        <taxon>Ecdysozoa</taxon>
        <taxon>Arthropoda</taxon>
        <taxon>Crustacea</taxon>
        <taxon>Multicrustacea</taxon>
        <taxon>Hexanauplia</taxon>
        <taxon>Copepoda</taxon>
        <taxon>Siphonostomatoida</taxon>
        <taxon>Caligidae</taxon>
        <taxon>Lepeophtheirus</taxon>
    </lineage>
</organism>
<sequence>MYNFVHTNYDVRTSLIFSYQLKKNASQAHQMFVEAYGGHVLSRTQCFRCYEKFQSVDLDVRNEERRQPPKKFQDAKLQALLNDNDSQMQKQLTKQLGVDRQTVKKRLKPKAPKI</sequence>
<dbReference type="Gene3D" id="1.10.10.1450">
    <property type="match status" value="1"/>
</dbReference>
<feature type="region of interest" description="Disordered" evidence="1">
    <location>
        <begin position="93"/>
        <end position="114"/>
    </location>
</feature>
<name>A0A0K2ULN0_LEPSM</name>
<dbReference type="AlphaFoldDB" id="A0A0K2ULN0"/>
<reference evidence="3" key="1">
    <citation type="submission" date="2014-05" db="EMBL/GenBank/DDBJ databases">
        <authorList>
            <person name="Chronopoulou M."/>
        </authorList>
    </citation>
    <scope>NUCLEOTIDE SEQUENCE</scope>
    <source>
        <tissue evidence="3">Whole organism</tissue>
    </source>
</reference>
<protein>
    <submittedName>
        <fullName evidence="3">Putative LOC101234914 [Hydra vulgaris]</fullName>
    </submittedName>
</protein>
<dbReference type="Pfam" id="PF17906">
    <property type="entry name" value="HTH_48"/>
    <property type="match status" value="1"/>
</dbReference>
<evidence type="ECO:0000259" key="2">
    <source>
        <dbReference type="Pfam" id="PF17906"/>
    </source>
</evidence>
<accession>A0A0K2ULN0</accession>
<evidence type="ECO:0000256" key="1">
    <source>
        <dbReference type="SAM" id="MobiDB-lite"/>
    </source>
</evidence>
<dbReference type="InterPro" id="IPR036388">
    <property type="entry name" value="WH-like_DNA-bd_sf"/>
</dbReference>